<accession>A0ABV8K8I9</accession>
<feature type="domain" description="HTH LytTR-type" evidence="1">
    <location>
        <begin position="16"/>
        <end position="95"/>
    </location>
</feature>
<evidence type="ECO:0000313" key="3">
    <source>
        <dbReference type="Proteomes" id="UP001595715"/>
    </source>
</evidence>
<dbReference type="Proteomes" id="UP001595715">
    <property type="component" value="Unassembled WGS sequence"/>
</dbReference>
<dbReference type="InterPro" id="IPR007492">
    <property type="entry name" value="LytTR_DNA-bd_dom"/>
</dbReference>
<dbReference type="RefSeq" id="WP_377720985.1">
    <property type="nucleotide sequence ID" value="NZ_JBHSAM010000033.1"/>
</dbReference>
<evidence type="ECO:0000313" key="2">
    <source>
        <dbReference type="EMBL" id="MFC4102365.1"/>
    </source>
</evidence>
<evidence type="ECO:0000259" key="1">
    <source>
        <dbReference type="Pfam" id="PF04397"/>
    </source>
</evidence>
<sequence length="127" mass="14560">MMIPVTRDRNNETPVVLLNAADILYIESANGALVFHTLTDSFYPLVPSLTTYVKHLQSYGFHKLDRINLVNKYRIVQYDHEQGKVFFQSPGGAPGKSTTVAYSRRGRLRHEIERWIDRNTHGMEGPN</sequence>
<comment type="caution">
    <text evidence="2">The sequence shown here is derived from an EMBL/GenBank/DDBJ whole genome shotgun (WGS) entry which is preliminary data.</text>
</comment>
<keyword evidence="3" id="KW-1185">Reference proteome</keyword>
<name>A0ABV8K8I9_9BACL</name>
<keyword evidence="2" id="KW-0238">DNA-binding</keyword>
<dbReference type="EMBL" id="JBHSAM010000033">
    <property type="protein sequence ID" value="MFC4102365.1"/>
    <property type="molecule type" value="Genomic_DNA"/>
</dbReference>
<proteinExistence type="predicted"/>
<dbReference type="Pfam" id="PF04397">
    <property type="entry name" value="LytTR"/>
    <property type="match status" value="1"/>
</dbReference>
<dbReference type="GO" id="GO:0003677">
    <property type="term" value="F:DNA binding"/>
    <property type="evidence" value="ECO:0007669"/>
    <property type="project" value="UniProtKB-KW"/>
</dbReference>
<organism evidence="2 3">
    <name type="scientific">Paenibacillus xanthanilyticus</name>
    <dbReference type="NCBI Taxonomy" id="1783531"/>
    <lineage>
        <taxon>Bacteria</taxon>
        <taxon>Bacillati</taxon>
        <taxon>Bacillota</taxon>
        <taxon>Bacilli</taxon>
        <taxon>Bacillales</taxon>
        <taxon>Paenibacillaceae</taxon>
        <taxon>Paenibacillus</taxon>
    </lineage>
</organism>
<gene>
    <name evidence="2" type="ORF">ACFOZ8_22360</name>
</gene>
<reference evidence="3" key="1">
    <citation type="journal article" date="2019" name="Int. J. Syst. Evol. Microbiol.">
        <title>The Global Catalogue of Microorganisms (GCM) 10K type strain sequencing project: providing services to taxonomists for standard genome sequencing and annotation.</title>
        <authorList>
            <consortium name="The Broad Institute Genomics Platform"/>
            <consortium name="The Broad Institute Genome Sequencing Center for Infectious Disease"/>
            <person name="Wu L."/>
            <person name="Ma J."/>
        </authorList>
    </citation>
    <scope>NUCLEOTIDE SEQUENCE [LARGE SCALE GENOMIC DNA]</scope>
    <source>
        <strain evidence="3">IBRC-M 10987</strain>
    </source>
</reference>
<dbReference type="Gene3D" id="2.40.50.1020">
    <property type="entry name" value="LytTr DNA-binding domain"/>
    <property type="match status" value="1"/>
</dbReference>
<protein>
    <submittedName>
        <fullName evidence="2">LytTR family transcriptional regulator DNA-binding domain-containing protein</fullName>
    </submittedName>
</protein>